<feature type="binding site" evidence="5">
    <location>
        <position position="155"/>
    </location>
    <ligand>
        <name>Mn(2+)</name>
        <dbReference type="ChEBI" id="CHEBI:29035"/>
    </ligand>
</feature>
<feature type="domain" description="Manganese/iron superoxide dismutase C-terminal" evidence="6">
    <location>
        <begin position="89"/>
        <end position="188"/>
    </location>
</feature>
<sequence>MYEALDFSHLLGTPGFSDNLLNTHFGLYQGYVKNTNSLSDRLKELAENAGPGEYAELKRRFGWEFNGMRLHELYFENMTKDAVELDENSNLGKKLTTEFGSIDQWRKDFVSTGALRGIGWAILAYDKRGDRLFNTWINEHDVGHLSGAKPLLVMDVFEHAFILDYGMKRADYIEAFMKAVNWAKVAERM</sequence>
<evidence type="ECO:0000256" key="4">
    <source>
        <dbReference type="ARBA" id="ARBA00023002"/>
    </source>
</evidence>
<feature type="binding site" evidence="5">
    <location>
        <position position="159"/>
    </location>
    <ligand>
        <name>Mn(2+)</name>
        <dbReference type="ChEBI" id="CHEBI:29035"/>
    </ligand>
</feature>
<dbReference type="InterPro" id="IPR036314">
    <property type="entry name" value="SOD_C_sf"/>
</dbReference>
<protein>
    <recommendedName>
        <fullName evidence="2">superoxide dismutase</fullName>
        <ecNumber evidence="2">1.15.1.1</ecNumber>
    </recommendedName>
</protein>
<evidence type="ECO:0000259" key="6">
    <source>
        <dbReference type="Pfam" id="PF02777"/>
    </source>
</evidence>
<evidence type="ECO:0000256" key="5">
    <source>
        <dbReference type="PIRSR" id="PIRSR000349-1"/>
    </source>
</evidence>
<proteinExistence type="inferred from homology"/>
<dbReference type="PIRSF" id="PIRSF000349">
    <property type="entry name" value="SODismutase"/>
    <property type="match status" value="1"/>
</dbReference>
<feature type="binding site" evidence="5">
    <location>
        <position position="24"/>
    </location>
    <ligand>
        <name>Mn(2+)</name>
        <dbReference type="ChEBI" id="CHEBI:29035"/>
    </ligand>
</feature>
<dbReference type="Proteomes" id="UP000177067">
    <property type="component" value="Unassembled WGS sequence"/>
</dbReference>
<accession>A0A1F6LL18</accession>
<evidence type="ECO:0000313" key="7">
    <source>
        <dbReference type="EMBL" id="OGH60081.1"/>
    </source>
</evidence>
<dbReference type="GO" id="GO:0004784">
    <property type="term" value="F:superoxide dismutase activity"/>
    <property type="evidence" value="ECO:0007669"/>
    <property type="project" value="UniProtKB-EC"/>
</dbReference>
<dbReference type="Pfam" id="PF02777">
    <property type="entry name" value="Sod_Fe_C"/>
    <property type="match status" value="1"/>
</dbReference>
<comment type="similarity">
    <text evidence="1">Belongs to the iron/manganese superoxide dismutase family.</text>
</comment>
<dbReference type="InterPro" id="IPR001189">
    <property type="entry name" value="Mn/Fe_SOD"/>
</dbReference>
<comment type="caution">
    <text evidence="7">The sequence shown here is derived from an EMBL/GenBank/DDBJ whole genome shotgun (WGS) entry which is preliminary data.</text>
</comment>
<dbReference type="SUPFAM" id="SSF54719">
    <property type="entry name" value="Fe,Mn superoxide dismutase (SOD), C-terminal domain"/>
    <property type="match status" value="1"/>
</dbReference>
<dbReference type="InterPro" id="IPR050265">
    <property type="entry name" value="Fe/Mn_Superoxide_Dismutase"/>
</dbReference>
<evidence type="ECO:0000256" key="1">
    <source>
        <dbReference type="ARBA" id="ARBA00008714"/>
    </source>
</evidence>
<dbReference type="InterPro" id="IPR019832">
    <property type="entry name" value="Mn/Fe_SOD_C"/>
</dbReference>
<feature type="binding site" evidence="5">
    <location>
        <position position="71"/>
    </location>
    <ligand>
        <name>Mn(2+)</name>
        <dbReference type="ChEBI" id="CHEBI:29035"/>
    </ligand>
</feature>
<dbReference type="AlphaFoldDB" id="A0A1F6LL18"/>
<keyword evidence="4" id="KW-0560">Oxidoreductase</keyword>
<dbReference type="SUPFAM" id="SSF46609">
    <property type="entry name" value="Fe,Mn superoxide dismutase (SOD), N-terminal domain"/>
    <property type="match status" value="1"/>
</dbReference>
<dbReference type="GO" id="GO:0046872">
    <property type="term" value="F:metal ion binding"/>
    <property type="evidence" value="ECO:0007669"/>
    <property type="project" value="UniProtKB-KW"/>
</dbReference>
<evidence type="ECO:0000256" key="2">
    <source>
        <dbReference type="ARBA" id="ARBA00012682"/>
    </source>
</evidence>
<evidence type="ECO:0000256" key="3">
    <source>
        <dbReference type="ARBA" id="ARBA00022723"/>
    </source>
</evidence>
<dbReference type="EMBL" id="MFPS01000003">
    <property type="protein sequence ID" value="OGH60081.1"/>
    <property type="molecule type" value="Genomic_DNA"/>
</dbReference>
<gene>
    <name evidence="7" type="ORF">A2725_00325</name>
</gene>
<dbReference type="EC" id="1.15.1.1" evidence="2"/>
<organism evidence="7 8">
    <name type="scientific">Candidatus Magasanikbacteria bacterium RIFCSPHIGHO2_01_FULL_33_34</name>
    <dbReference type="NCBI Taxonomy" id="1798671"/>
    <lineage>
        <taxon>Bacteria</taxon>
        <taxon>Candidatus Magasanikiibacteriota</taxon>
    </lineage>
</organism>
<dbReference type="Gene3D" id="3.55.40.20">
    <property type="entry name" value="Iron/manganese superoxide dismutase, C-terminal domain"/>
    <property type="match status" value="1"/>
</dbReference>
<dbReference type="PANTHER" id="PTHR11404:SF6">
    <property type="entry name" value="SUPEROXIDE DISMUTASE [MN], MITOCHONDRIAL"/>
    <property type="match status" value="1"/>
</dbReference>
<name>A0A1F6LL18_9BACT</name>
<dbReference type="InterPro" id="IPR036324">
    <property type="entry name" value="Mn/Fe_SOD_N_sf"/>
</dbReference>
<evidence type="ECO:0000313" key="8">
    <source>
        <dbReference type="Proteomes" id="UP000177067"/>
    </source>
</evidence>
<reference evidence="7 8" key="1">
    <citation type="journal article" date="2016" name="Nat. Commun.">
        <title>Thousands of microbial genomes shed light on interconnected biogeochemical processes in an aquifer system.</title>
        <authorList>
            <person name="Anantharaman K."/>
            <person name="Brown C.T."/>
            <person name="Hug L.A."/>
            <person name="Sharon I."/>
            <person name="Castelle C.J."/>
            <person name="Probst A.J."/>
            <person name="Thomas B.C."/>
            <person name="Singh A."/>
            <person name="Wilkins M.J."/>
            <person name="Karaoz U."/>
            <person name="Brodie E.L."/>
            <person name="Williams K.H."/>
            <person name="Hubbard S.S."/>
            <person name="Banfield J.F."/>
        </authorList>
    </citation>
    <scope>NUCLEOTIDE SEQUENCE [LARGE SCALE GENOMIC DNA]</scope>
</reference>
<keyword evidence="3 5" id="KW-0479">Metal-binding</keyword>
<dbReference type="PANTHER" id="PTHR11404">
    <property type="entry name" value="SUPEROXIDE DISMUTASE 2"/>
    <property type="match status" value="1"/>
</dbReference>